<accession>A0A139PAR1</accession>
<dbReference type="AlphaFoldDB" id="A0A139PAR1"/>
<evidence type="ECO:0000313" key="1">
    <source>
        <dbReference type="EMBL" id="KXT85362.1"/>
    </source>
</evidence>
<dbReference type="Proteomes" id="UP000072653">
    <property type="component" value="Unassembled WGS sequence"/>
</dbReference>
<name>A0A139PAR1_STROR</name>
<gene>
    <name evidence="1" type="ORF">SORDD16_01514</name>
</gene>
<dbReference type="PATRIC" id="fig|1303.79.peg.1792"/>
<organism evidence="1 2">
    <name type="scientific">Streptococcus oralis</name>
    <dbReference type="NCBI Taxonomy" id="1303"/>
    <lineage>
        <taxon>Bacteria</taxon>
        <taxon>Bacillati</taxon>
        <taxon>Bacillota</taxon>
        <taxon>Bacilli</taxon>
        <taxon>Lactobacillales</taxon>
        <taxon>Streptococcaceae</taxon>
        <taxon>Streptococcus</taxon>
    </lineage>
</organism>
<protein>
    <submittedName>
        <fullName evidence="1">Uncharacterized protein</fullName>
    </submittedName>
</protein>
<dbReference type="EMBL" id="LQOB01000273">
    <property type="protein sequence ID" value="KXT85362.1"/>
    <property type="molecule type" value="Genomic_DNA"/>
</dbReference>
<sequence>MVLSFVIFKSLRILVLKSETKGDSSDDFDEIGNLYSLLQGGLQPYSRLSKNLKDGVARKMVSWFLSKIETEKFVELV</sequence>
<reference evidence="1 2" key="1">
    <citation type="submission" date="2016-01" db="EMBL/GenBank/DDBJ databases">
        <title>Highly variable Streptococcus oralis are common among viridans streptococci isolated from primates.</title>
        <authorList>
            <person name="Denapaite D."/>
            <person name="Rieger M."/>
            <person name="Koendgen S."/>
            <person name="Brueckner R."/>
            <person name="Ochigava I."/>
            <person name="Kappeler P."/>
            <person name="Maetz-Rensing K."/>
            <person name="Leendertz F."/>
            <person name="Hakenbeck R."/>
        </authorList>
    </citation>
    <scope>NUCLEOTIDE SEQUENCE [LARGE SCALE GENOMIC DNA]</scope>
    <source>
        <strain evidence="1 2">DD16</strain>
    </source>
</reference>
<comment type="caution">
    <text evidence="1">The sequence shown here is derived from an EMBL/GenBank/DDBJ whole genome shotgun (WGS) entry which is preliminary data.</text>
</comment>
<evidence type="ECO:0000313" key="2">
    <source>
        <dbReference type="Proteomes" id="UP000072653"/>
    </source>
</evidence>
<proteinExistence type="predicted"/>